<dbReference type="PROSITE" id="PS50833">
    <property type="entry name" value="BRIX"/>
    <property type="match status" value="1"/>
</dbReference>
<dbReference type="GO" id="GO:0034457">
    <property type="term" value="C:Mpp10 complex"/>
    <property type="evidence" value="ECO:0007669"/>
    <property type="project" value="UniProtKB-ARBA"/>
</dbReference>
<dbReference type="PANTHER" id="PTHR22734">
    <property type="entry name" value="U3 SMALL NUCLEOLAR RIBONUCLEOPROTEIN PROTEIN IMP4"/>
    <property type="match status" value="1"/>
</dbReference>
<dbReference type="InterPro" id="IPR007109">
    <property type="entry name" value="Brix"/>
</dbReference>
<feature type="domain" description="Brix" evidence="1">
    <location>
        <begin position="83"/>
        <end position="206"/>
    </location>
</feature>
<comment type="caution">
    <text evidence="2">The sequence shown here is derived from an EMBL/GenBank/DDBJ whole genome shotgun (WGS) entry which is preliminary data.</text>
</comment>
<dbReference type="GO" id="GO:0042274">
    <property type="term" value="P:ribosomal small subunit biogenesis"/>
    <property type="evidence" value="ECO:0007669"/>
    <property type="project" value="UniProtKB-ARBA"/>
</dbReference>
<evidence type="ECO:0000259" key="1">
    <source>
        <dbReference type="PROSITE" id="PS50833"/>
    </source>
</evidence>
<sequence>MLKRNIRLRREYLYRKSLEGKERSLYEKKRKLKECLEEGKEIPTELRNEAEGLRKEIDLEDKETSELKSDIDDEYANASEKDPKILITTSHDPSAPLTQFVKEMKLIFPNAERQNRGHQVLSDLIETCRNQGYTDVVLVYEHRGKPTSLTISHLPYGPTAVFELHNVVTRHDIKDKKSVGTMSEAYPWLIFNNLTTKVCHCFIRSN</sequence>
<reference evidence="2 3" key="1">
    <citation type="journal article" date="2020" name="IScience">
        <title>Genome Sequencing of the Endangered Kingdonia uniflora (Circaeasteraceae, Ranunculales) Reveals Potential Mechanisms of Evolutionary Specialization.</title>
        <authorList>
            <person name="Sun Y."/>
            <person name="Deng T."/>
            <person name="Zhang A."/>
            <person name="Moore M.J."/>
            <person name="Landis J.B."/>
            <person name="Lin N."/>
            <person name="Zhang H."/>
            <person name="Zhang X."/>
            <person name="Huang J."/>
            <person name="Zhang X."/>
            <person name="Sun H."/>
            <person name="Wang H."/>
        </authorList>
    </citation>
    <scope>NUCLEOTIDE SEQUENCE [LARGE SCALE GENOMIC DNA]</scope>
    <source>
        <strain evidence="2">TB1705</strain>
        <tissue evidence="2">Leaf</tissue>
    </source>
</reference>
<dbReference type="GO" id="GO:0030515">
    <property type="term" value="F:snoRNA binding"/>
    <property type="evidence" value="ECO:0007669"/>
    <property type="project" value="TreeGrafter"/>
</dbReference>
<keyword evidence="3" id="KW-1185">Reference proteome</keyword>
<organism evidence="2 3">
    <name type="scientific">Kingdonia uniflora</name>
    <dbReference type="NCBI Taxonomy" id="39325"/>
    <lineage>
        <taxon>Eukaryota</taxon>
        <taxon>Viridiplantae</taxon>
        <taxon>Streptophyta</taxon>
        <taxon>Embryophyta</taxon>
        <taxon>Tracheophyta</taxon>
        <taxon>Spermatophyta</taxon>
        <taxon>Magnoliopsida</taxon>
        <taxon>Ranunculales</taxon>
        <taxon>Circaeasteraceae</taxon>
        <taxon>Kingdonia</taxon>
    </lineage>
</organism>
<dbReference type="GO" id="GO:0005654">
    <property type="term" value="C:nucleoplasm"/>
    <property type="evidence" value="ECO:0007669"/>
    <property type="project" value="UniProtKB-ARBA"/>
</dbReference>
<accession>A0A7J7NMB1</accession>
<evidence type="ECO:0000313" key="2">
    <source>
        <dbReference type="EMBL" id="KAF6168339.1"/>
    </source>
</evidence>
<dbReference type="FunFam" id="3.40.50.10480:FF:000001">
    <property type="entry name" value="IMP4, U3 small nucleolar ribonucleoprotein"/>
    <property type="match status" value="1"/>
</dbReference>
<name>A0A7J7NMB1_9MAGN</name>
<dbReference type="GO" id="GO:0042134">
    <property type="term" value="F:rRNA primary transcript binding"/>
    <property type="evidence" value="ECO:0007669"/>
    <property type="project" value="InterPro"/>
</dbReference>
<dbReference type="PANTHER" id="PTHR22734:SF2">
    <property type="entry name" value="U3 SMALL NUCLEOLAR RIBONUCLEOPROTEIN PROTEIN IMP4"/>
    <property type="match status" value="1"/>
</dbReference>
<dbReference type="OrthoDB" id="10253204at2759"/>
<dbReference type="AlphaFoldDB" id="A0A7J7NMB1"/>
<dbReference type="Gene3D" id="3.40.50.10480">
    <property type="entry name" value="Probable brix-domain ribosomal biogenesis protein"/>
    <property type="match status" value="1"/>
</dbReference>
<gene>
    <name evidence="2" type="ORF">GIB67_018179</name>
</gene>
<dbReference type="Proteomes" id="UP000541444">
    <property type="component" value="Unassembled WGS sequence"/>
</dbReference>
<proteinExistence type="predicted"/>
<dbReference type="Pfam" id="PF04427">
    <property type="entry name" value="Brix"/>
    <property type="match status" value="1"/>
</dbReference>
<protein>
    <recommendedName>
        <fullName evidence="1">Brix domain-containing protein</fullName>
    </recommendedName>
</protein>
<dbReference type="EMBL" id="JACGCM010000697">
    <property type="protein sequence ID" value="KAF6168339.1"/>
    <property type="molecule type" value="Genomic_DNA"/>
</dbReference>
<dbReference type="GO" id="GO:0032040">
    <property type="term" value="C:small-subunit processome"/>
    <property type="evidence" value="ECO:0007669"/>
    <property type="project" value="TreeGrafter"/>
</dbReference>
<dbReference type="SUPFAM" id="SSF52954">
    <property type="entry name" value="Class II aaRS ABD-related"/>
    <property type="match status" value="1"/>
</dbReference>
<evidence type="ECO:0000313" key="3">
    <source>
        <dbReference type="Proteomes" id="UP000541444"/>
    </source>
</evidence>
<dbReference type="SMART" id="SM00879">
    <property type="entry name" value="Brix"/>
    <property type="match status" value="1"/>
</dbReference>
<dbReference type="InterPro" id="IPR044281">
    <property type="entry name" value="IMP4/RPF1"/>
</dbReference>
<dbReference type="GO" id="GO:0006364">
    <property type="term" value="P:rRNA processing"/>
    <property type="evidence" value="ECO:0007669"/>
    <property type="project" value="InterPro"/>
</dbReference>